<feature type="region of interest" description="Disordered" evidence="1">
    <location>
        <begin position="1"/>
        <end position="27"/>
    </location>
</feature>
<organism evidence="3 4">
    <name type="scientific">Ephemerocybe angulata</name>
    <dbReference type="NCBI Taxonomy" id="980116"/>
    <lineage>
        <taxon>Eukaryota</taxon>
        <taxon>Fungi</taxon>
        <taxon>Dikarya</taxon>
        <taxon>Basidiomycota</taxon>
        <taxon>Agaricomycotina</taxon>
        <taxon>Agaricomycetes</taxon>
        <taxon>Agaricomycetidae</taxon>
        <taxon>Agaricales</taxon>
        <taxon>Agaricineae</taxon>
        <taxon>Psathyrellaceae</taxon>
        <taxon>Ephemerocybe</taxon>
    </lineage>
</organism>
<proteinExistence type="predicted"/>
<evidence type="ECO:0000313" key="3">
    <source>
        <dbReference type="EMBL" id="KAF5340286.1"/>
    </source>
</evidence>
<evidence type="ECO:0000256" key="2">
    <source>
        <dbReference type="SAM" id="Phobius"/>
    </source>
</evidence>
<dbReference type="Proteomes" id="UP000541558">
    <property type="component" value="Unassembled WGS sequence"/>
</dbReference>
<protein>
    <submittedName>
        <fullName evidence="3">Uncharacterized protein</fullName>
    </submittedName>
</protein>
<reference evidence="3 4" key="1">
    <citation type="journal article" date="2020" name="ISME J.">
        <title>Uncovering the hidden diversity of litter-decomposition mechanisms in mushroom-forming fungi.</title>
        <authorList>
            <person name="Floudas D."/>
            <person name="Bentzer J."/>
            <person name="Ahren D."/>
            <person name="Johansson T."/>
            <person name="Persson P."/>
            <person name="Tunlid A."/>
        </authorList>
    </citation>
    <scope>NUCLEOTIDE SEQUENCE [LARGE SCALE GENOMIC DNA]</scope>
    <source>
        <strain evidence="3 4">CBS 175.51</strain>
    </source>
</reference>
<name>A0A8H5FKN0_9AGAR</name>
<dbReference type="AlphaFoldDB" id="A0A8H5FKN0"/>
<comment type="caution">
    <text evidence="3">The sequence shown here is derived from an EMBL/GenBank/DDBJ whole genome shotgun (WGS) entry which is preliminary data.</text>
</comment>
<keyword evidence="2" id="KW-0472">Membrane</keyword>
<evidence type="ECO:0000313" key="4">
    <source>
        <dbReference type="Proteomes" id="UP000541558"/>
    </source>
</evidence>
<gene>
    <name evidence="3" type="ORF">D9611_007846</name>
</gene>
<evidence type="ECO:0000256" key="1">
    <source>
        <dbReference type="SAM" id="MobiDB-lite"/>
    </source>
</evidence>
<sequence>MISTAAAMTCPTYATSPHPPSEPRASTIGLRPPHQRFKDLPPPRPDHSYVRRPEKSKGRLVYTLWRWRMWFEGTFALTVMETWERWVVCTFFAILIGLFLVSLALLPYHILRMQKRAVYYIWGGFDSDEKLRQWISNITAAGNT</sequence>
<dbReference type="OrthoDB" id="202672at2759"/>
<feature type="transmembrane region" description="Helical" evidence="2">
    <location>
        <begin position="85"/>
        <end position="106"/>
    </location>
</feature>
<dbReference type="EMBL" id="JAACJK010000004">
    <property type="protein sequence ID" value="KAF5340286.1"/>
    <property type="molecule type" value="Genomic_DNA"/>
</dbReference>
<accession>A0A8H5FKN0</accession>
<keyword evidence="2" id="KW-0812">Transmembrane</keyword>
<keyword evidence="4" id="KW-1185">Reference proteome</keyword>
<keyword evidence="2" id="KW-1133">Transmembrane helix</keyword>